<feature type="compositionally biased region" description="Basic and acidic residues" evidence="1">
    <location>
        <begin position="1"/>
        <end position="10"/>
    </location>
</feature>
<feature type="region of interest" description="Disordered" evidence="1">
    <location>
        <begin position="1"/>
        <end position="31"/>
    </location>
</feature>
<protein>
    <submittedName>
        <fullName evidence="2">Uncharacterized protein</fullName>
    </submittedName>
</protein>
<sequence>MQKKYSENQRRMFFLKRGNKELGKDDEDAEL</sequence>
<dbReference type="EMBL" id="OR343189">
    <property type="protein sequence ID" value="WNL50098.1"/>
    <property type="molecule type" value="Genomic_DNA"/>
</dbReference>
<name>A0AA96IXW2_9VIRU</name>
<evidence type="ECO:0000256" key="1">
    <source>
        <dbReference type="SAM" id="MobiDB-lite"/>
    </source>
</evidence>
<accession>A0AA96IXW2</accession>
<reference evidence="2" key="1">
    <citation type="submission" date="2023-07" db="EMBL/GenBank/DDBJ databases">
        <authorList>
            <person name="Xia Y."/>
        </authorList>
    </citation>
    <scope>NUCLEOTIDE SEQUENCE</scope>
    <source>
        <strain evidence="2">E</strain>
    </source>
</reference>
<organism evidence="2">
    <name type="scientific">Marseillevirus sp</name>
    <dbReference type="NCBI Taxonomy" id="2809551"/>
    <lineage>
        <taxon>Viruses</taxon>
        <taxon>Varidnaviria</taxon>
        <taxon>Bamfordvirae</taxon>
        <taxon>Nucleocytoviricota</taxon>
        <taxon>Megaviricetes</taxon>
        <taxon>Pimascovirales</taxon>
        <taxon>Pimascovirales incertae sedis</taxon>
        <taxon>Marseilleviridae</taxon>
        <taxon>Marseillevirus</taxon>
    </lineage>
</organism>
<gene>
    <name evidence="2" type="ORF">MarDSR_059</name>
</gene>
<evidence type="ECO:0000313" key="2">
    <source>
        <dbReference type="EMBL" id="WNL50098.1"/>
    </source>
</evidence>
<proteinExistence type="predicted"/>